<feature type="compositionally biased region" description="Polar residues" evidence="8">
    <location>
        <begin position="924"/>
        <end position="934"/>
    </location>
</feature>
<dbReference type="InterPro" id="IPR027815">
    <property type="entry name" value="CSC1/OSCA1-like_cyt"/>
</dbReference>
<evidence type="ECO:0000256" key="8">
    <source>
        <dbReference type="SAM" id="MobiDB-lite"/>
    </source>
</evidence>
<feature type="compositionally biased region" description="Pro residues" evidence="8">
    <location>
        <begin position="899"/>
        <end position="908"/>
    </location>
</feature>
<evidence type="ECO:0000256" key="5">
    <source>
        <dbReference type="ARBA" id="ARBA00022989"/>
    </source>
</evidence>
<evidence type="ECO:0000256" key="9">
    <source>
        <dbReference type="SAM" id="Phobius"/>
    </source>
</evidence>
<keyword evidence="5 9" id="KW-1133">Transmembrane helix</keyword>
<reference evidence="13 14" key="1">
    <citation type="journal article" date="2016" name="Mol. Biol. Evol.">
        <title>Comparative Genomics of Early-Diverging Mushroom-Forming Fungi Provides Insights into the Origins of Lignocellulose Decay Capabilities.</title>
        <authorList>
            <person name="Nagy L.G."/>
            <person name="Riley R."/>
            <person name="Tritt A."/>
            <person name="Adam C."/>
            <person name="Daum C."/>
            <person name="Floudas D."/>
            <person name="Sun H."/>
            <person name="Yadav J.S."/>
            <person name="Pangilinan J."/>
            <person name="Larsson K.H."/>
            <person name="Matsuura K."/>
            <person name="Barry K."/>
            <person name="Labutti K."/>
            <person name="Kuo R."/>
            <person name="Ohm R.A."/>
            <person name="Bhattacharya S.S."/>
            <person name="Shirouzu T."/>
            <person name="Yoshinaga Y."/>
            <person name="Martin F.M."/>
            <person name="Grigoriev I.V."/>
            <person name="Hibbett D.S."/>
        </authorList>
    </citation>
    <scope>NUCLEOTIDE SEQUENCE [LARGE SCALE GENOMIC DNA]</scope>
    <source>
        <strain evidence="13 14">HHB9708</strain>
    </source>
</reference>
<feature type="domain" description="CSC1/OSCA1-like N-terminal transmembrane" evidence="11">
    <location>
        <begin position="26"/>
        <end position="176"/>
    </location>
</feature>
<proteinExistence type="inferred from homology"/>
<keyword evidence="14" id="KW-1185">Reference proteome</keyword>
<accession>A0A164P204</accession>
<evidence type="ECO:0000256" key="1">
    <source>
        <dbReference type="ARBA" id="ARBA00004141"/>
    </source>
</evidence>
<organism evidence="13 14">
    <name type="scientific">Sistotremastrum niveocremeum HHB9708</name>
    <dbReference type="NCBI Taxonomy" id="1314777"/>
    <lineage>
        <taxon>Eukaryota</taxon>
        <taxon>Fungi</taxon>
        <taxon>Dikarya</taxon>
        <taxon>Basidiomycota</taxon>
        <taxon>Agaricomycotina</taxon>
        <taxon>Agaricomycetes</taxon>
        <taxon>Sistotremastrales</taxon>
        <taxon>Sistotremastraceae</taxon>
        <taxon>Sertulicium</taxon>
        <taxon>Sertulicium niveocremeum</taxon>
    </lineage>
</organism>
<feature type="transmembrane region" description="Helical" evidence="9">
    <location>
        <begin position="110"/>
        <end position="130"/>
    </location>
</feature>
<feature type="compositionally biased region" description="Gly residues" evidence="8">
    <location>
        <begin position="847"/>
        <end position="857"/>
    </location>
</feature>
<evidence type="ECO:0000259" key="10">
    <source>
        <dbReference type="Pfam" id="PF02714"/>
    </source>
</evidence>
<sequence>MSNPGDVAGDIIDQNSSSREIAPKAVGSQLLLMTAVSLITLLAFNILRPKNKVIYEPKVKYHIGNKRPPPISPGLFSWISPLIHVKEPELMDKVGLDAVTFLRFLRMMRWLFAVISLLACGVLIPVNVVYNLKNVNQKDRDPLSQMTIAKVGGKILFVHVGISYLICFAVMGFTYFHWKRMVELRYQFFRSDEYVQSFYARTLMVSKVPKQLQSDEGLRSLFASLQVPYPTTSVHIGRRVGRLPELIKYHNDAVCELEQVLVTYLRGGKIGKKRPTITQGGFLGIGGKKVDAIDFYTNKLRNTERAIEDWRMKIDTRKAEPYGFASMAAVPYAHIVAKLLRGKRKQGTIIQLAPNPKDIIWENLNQSDAAVARKKTLGWFWMAVVCFFNTVPLLAISILANIQSLTAWVGFLDEWQQKSGTTFAIVSGVLPPAVSAIFGYFFPIIMRWLSQYQGATTNSRLDRAVVARYFAFLIISQLVIFTLIGVIFNSVKQIISQIGKHKSFQEILDNLHTLPATINSTYIEQSSYWLTFFPLRGFLVLFDLAQLLNLIWTTIRTHLFGRTVRDIREWTKPPEFEYATYYSNMLFMAAVGLVFAPLAPLVSLGACVVFWISSMVHKYQMMFVYVTKVESGGRLWNVVVNRLLASVIFMQLLMVLTIGLQLGFRTFLWVATIPPIIFIFIFKIYLSRTFVKQFRYYIPTDAEIQSAKIHSERADNKSHRLEKRFGHPALHTELFTPMLHSTMMPLLPQVYSGRLGTSESALDEFGGQKMETSVAPGGIKIASVEQRDLEYDPKLYQRDRGELDWDAKSVASQAYLSNPNDPRAGMMSPPPPVPKFGGAGYEEYMAGGPGPGFGGGTPDAIELSRLDTDSAPLLSAPLYYHEETGESMTNLQEYRDHPPAPPPGPPPGAGYGQSGLGYGRPAPTRSSTGYSTTDGGYAYPPRPPSMTPQQSYSTSPQQQQPQQQQQRGYTRSPPVPRHRDSDGIREAPLQRYGGSNAPPGPGEIVNVQALTGGASRPPAQRQGSNMSDLAGRGTGGYRRQ</sequence>
<comment type="subcellular location">
    <subcellularLocation>
        <location evidence="1">Membrane</location>
        <topology evidence="1">Multi-pass membrane protein</topology>
    </subcellularLocation>
</comment>
<dbReference type="GO" id="GO:0005227">
    <property type="term" value="F:calcium-activated cation channel activity"/>
    <property type="evidence" value="ECO:0007669"/>
    <property type="project" value="InterPro"/>
</dbReference>
<evidence type="ECO:0000313" key="14">
    <source>
        <dbReference type="Proteomes" id="UP000076722"/>
    </source>
</evidence>
<comment type="similarity">
    <text evidence="2">Belongs to the CSC1 (TC 1.A.17) family.</text>
</comment>
<keyword evidence="3" id="KW-0813">Transport</keyword>
<dbReference type="Pfam" id="PF02714">
    <property type="entry name" value="RSN1_7TM"/>
    <property type="match status" value="1"/>
</dbReference>
<feature type="transmembrane region" description="Helical" evidence="9">
    <location>
        <begin position="601"/>
        <end position="619"/>
    </location>
</feature>
<keyword evidence="4 9" id="KW-0812">Transmembrane</keyword>
<dbReference type="OrthoDB" id="2150324at2759"/>
<dbReference type="PANTHER" id="PTHR13018:SF149">
    <property type="entry name" value="DOMAIN PROTEIN, PUTATIVE (AFU_ORTHOLOGUE AFUA_3G11660)-RELATED"/>
    <property type="match status" value="1"/>
</dbReference>
<dbReference type="Pfam" id="PF14703">
    <property type="entry name" value="PHM7_cyt"/>
    <property type="match status" value="1"/>
</dbReference>
<dbReference type="InterPro" id="IPR045122">
    <property type="entry name" value="Csc1-like"/>
</dbReference>
<keyword evidence="6 9" id="KW-0472">Membrane</keyword>
<evidence type="ECO:0000256" key="2">
    <source>
        <dbReference type="ARBA" id="ARBA00007779"/>
    </source>
</evidence>
<feature type="transmembrane region" description="Helical" evidence="9">
    <location>
        <begin position="666"/>
        <end position="686"/>
    </location>
</feature>
<evidence type="ECO:0000259" key="11">
    <source>
        <dbReference type="Pfam" id="PF13967"/>
    </source>
</evidence>
<name>A0A164P204_9AGAM</name>
<dbReference type="GO" id="GO:0005886">
    <property type="term" value="C:plasma membrane"/>
    <property type="evidence" value="ECO:0007669"/>
    <property type="project" value="TreeGrafter"/>
</dbReference>
<dbReference type="Proteomes" id="UP000076722">
    <property type="component" value="Unassembled WGS sequence"/>
</dbReference>
<feature type="region of interest" description="Disordered" evidence="8">
    <location>
        <begin position="892"/>
        <end position="1040"/>
    </location>
</feature>
<feature type="transmembrane region" description="Helical" evidence="9">
    <location>
        <begin position="535"/>
        <end position="555"/>
    </location>
</feature>
<protein>
    <submittedName>
        <fullName evidence="13">DUF221-domain-containing protein</fullName>
    </submittedName>
</protein>
<dbReference type="Pfam" id="PF13967">
    <property type="entry name" value="RSN1_TM"/>
    <property type="match status" value="1"/>
</dbReference>
<feature type="domain" description="CSC1/OSCA1-like cytosolic" evidence="12">
    <location>
        <begin position="200"/>
        <end position="363"/>
    </location>
</feature>
<dbReference type="PANTHER" id="PTHR13018">
    <property type="entry name" value="PROBABLE MEMBRANE PROTEIN DUF221-RELATED"/>
    <property type="match status" value="1"/>
</dbReference>
<gene>
    <name evidence="13" type="ORF">SISNIDRAFT_459973</name>
</gene>
<feature type="transmembrane region" description="Helical" evidence="9">
    <location>
        <begin position="155"/>
        <end position="176"/>
    </location>
</feature>
<evidence type="ECO:0000256" key="6">
    <source>
        <dbReference type="ARBA" id="ARBA00023136"/>
    </source>
</evidence>
<feature type="coiled-coil region" evidence="7">
    <location>
        <begin position="293"/>
        <end position="320"/>
    </location>
</feature>
<dbReference type="AlphaFoldDB" id="A0A164P204"/>
<dbReference type="EMBL" id="KV419438">
    <property type="protein sequence ID" value="KZS88277.1"/>
    <property type="molecule type" value="Genomic_DNA"/>
</dbReference>
<feature type="compositionally biased region" description="Gly residues" evidence="8">
    <location>
        <begin position="909"/>
        <end position="918"/>
    </location>
</feature>
<feature type="domain" description="CSC1/OSCA1-like 7TM region" evidence="10">
    <location>
        <begin position="375"/>
        <end position="657"/>
    </location>
</feature>
<evidence type="ECO:0000256" key="4">
    <source>
        <dbReference type="ARBA" id="ARBA00022692"/>
    </source>
</evidence>
<feature type="transmembrane region" description="Helical" evidence="9">
    <location>
        <begin position="379"/>
        <end position="402"/>
    </location>
</feature>
<dbReference type="InterPro" id="IPR032880">
    <property type="entry name" value="CSC1/OSCA1-like_N"/>
</dbReference>
<feature type="compositionally biased region" description="Low complexity" evidence="8">
    <location>
        <begin position="947"/>
        <end position="966"/>
    </location>
</feature>
<feature type="transmembrane region" description="Helical" evidence="9">
    <location>
        <begin position="422"/>
        <end position="445"/>
    </location>
</feature>
<keyword evidence="7" id="KW-0175">Coiled coil</keyword>
<feature type="region of interest" description="Disordered" evidence="8">
    <location>
        <begin position="815"/>
        <end position="862"/>
    </location>
</feature>
<feature type="transmembrane region" description="Helical" evidence="9">
    <location>
        <begin position="26"/>
        <end position="47"/>
    </location>
</feature>
<feature type="transmembrane region" description="Helical" evidence="9">
    <location>
        <begin position="466"/>
        <end position="488"/>
    </location>
</feature>
<feature type="transmembrane region" description="Helical" evidence="9">
    <location>
        <begin position="639"/>
        <end position="660"/>
    </location>
</feature>
<evidence type="ECO:0000256" key="3">
    <source>
        <dbReference type="ARBA" id="ARBA00022448"/>
    </source>
</evidence>
<evidence type="ECO:0000259" key="12">
    <source>
        <dbReference type="Pfam" id="PF14703"/>
    </source>
</evidence>
<evidence type="ECO:0000313" key="13">
    <source>
        <dbReference type="EMBL" id="KZS88277.1"/>
    </source>
</evidence>
<dbReference type="InterPro" id="IPR003864">
    <property type="entry name" value="CSC1/OSCA1-like_7TM"/>
</dbReference>
<evidence type="ECO:0000256" key="7">
    <source>
        <dbReference type="SAM" id="Coils"/>
    </source>
</evidence>